<comment type="caution">
    <text evidence="1">The sequence shown here is derived from an EMBL/GenBank/DDBJ whole genome shotgun (WGS) entry which is preliminary data.</text>
</comment>
<accession>A0A7Y9YHN5</accession>
<name>A0A7Y9YHN5_9ACTN</name>
<organism evidence="1 2">
    <name type="scientific">Nocardioides marinus</name>
    <dbReference type="NCBI Taxonomy" id="374514"/>
    <lineage>
        <taxon>Bacteria</taxon>
        <taxon>Bacillati</taxon>
        <taxon>Actinomycetota</taxon>
        <taxon>Actinomycetes</taxon>
        <taxon>Propionibacteriales</taxon>
        <taxon>Nocardioidaceae</taxon>
        <taxon>Nocardioides</taxon>
    </lineage>
</organism>
<reference evidence="1 2" key="1">
    <citation type="submission" date="2020-07" db="EMBL/GenBank/DDBJ databases">
        <title>Sequencing the genomes of 1000 actinobacteria strains.</title>
        <authorList>
            <person name="Klenk H.-P."/>
        </authorList>
    </citation>
    <scope>NUCLEOTIDE SEQUENCE [LARGE SCALE GENOMIC DNA]</scope>
    <source>
        <strain evidence="1 2">DSM 18248</strain>
    </source>
</reference>
<gene>
    <name evidence="1" type="ORF">BKA05_002752</name>
</gene>
<evidence type="ECO:0000313" key="1">
    <source>
        <dbReference type="EMBL" id="NYI11237.1"/>
    </source>
</evidence>
<sequence length="153" mass="16582">MRGRRALVLAVVVGLLGAGLAVSVADQRLRAGEDRALRACGERAYAAAVRADRVLGSMAEYIRPSLAERSGLWVLMSEAAERARPSVDDALASCRDVEVRGVHRTHVRERAAYVDYLRARSEQLGAIVTDGRAAAESDPELARLREVAFGDRP</sequence>
<dbReference type="RefSeq" id="WP_179531954.1">
    <property type="nucleotide sequence ID" value="NZ_BAAAPP010000008.1"/>
</dbReference>
<dbReference type="EMBL" id="JACBZI010000001">
    <property type="protein sequence ID" value="NYI11237.1"/>
    <property type="molecule type" value="Genomic_DNA"/>
</dbReference>
<dbReference type="Proteomes" id="UP000537326">
    <property type="component" value="Unassembled WGS sequence"/>
</dbReference>
<keyword evidence="2" id="KW-1185">Reference proteome</keyword>
<evidence type="ECO:0000313" key="2">
    <source>
        <dbReference type="Proteomes" id="UP000537326"/>
    </source>
</evidence>
<dbReference type="AlphaFoldDB" id="A0A7Y9YHN5"/>
<proteinExistence type="predicted"/>
<protein>
    <submittedName>
        <fullName evidence="1">Uncharacterized protein</fullName>
    </submittedName>
</protein>